<reference evidence="3" key="1">
    <citation type="journal article" date="2019" name="Int. J. Syst. Evol. Microbiol.">
        <title>The Global Catalogue of Microorganisms (GCM) 10K type strain sequencing project: providing services to taxonomists for standard genome sequencing and annotation.</title>
        <authorList>
            <consortium name="The Broad Institute Genomics Platform"/>
            <consortium name="The Broad Institute Genome Sequencing Center for Infectious Disease"/>
            <person name="Wu L."/>
            <person name="Ma J."/>
        </authorList>
    </citation>
    <scope>NUCLEOTIDE SEQUENCE [LARGE SCALE GENOMIC DNA]</scope>
    <source>
        <strain evidence="3">CCUG 70865</strain>
    </source>
</reference>
<comment type="caution">
    <text evidence="2">The sequence shown here is derived from an EMBL/GenBank/DDBJ whole genome shotgun (WGS) entry which is preliminary data.</text>
</comment>
<feature type="compositionally biased region" description="Acidic residues" evidence="1">
    <location>
        <begin position="49"/>
        <end position="60"/>
    </location>
</feature>
<dbReference type="RefSeq" id="WP_379813071.1">
    <property type="nucleotide sequence ID" value="NZ_JBHUDZ010000018.1"/>
</dbReference>
<sequence length="123" mass="14147">MPQLNTRLFRPFSARHNIPSIAYRFYCSIITGPRSKDITEKDIEKDLIDNDPSEGFETDIDTQNSSEEQSDTFEIIAPDQDNPVKREFEIGQLGNQEIQEDELTRDESDNSAPGHDKPSQRKF</sequence>
<keyword evidence="3" id="KW-1185">Reference proteome</keyword>
<evidence type="ECO:0000313" key="2">
    <source>
        <dbReference type="EMBL" id="MFD1605269.1"/>
    </source>
</evidence>
<name>A0ABW4HK91_9FLAO</name>
<accession>A0ABW4HK91</accession>
<proteinExistence type="predicted"/>
<protein>
    <submittedName>
        <fullName evidence="2">Uncharacterized protein</fullName>
    </submittedName>
</protein>
<dbReference type="EMBL" id="JBHUDZ010000018">
    <property type="protein sequence ID" value="MFD1605269.1"/>
    <property type="molecule type" value="Genomic_DNA"/>
</dbReference>
<dbReference type="Proteomes" id="UP001597138">
    <property type="component" value="Unassembled WGS sequence"/>
</dbReference>
<evidence type="ECO:0000313" key="3">
    <source>
        <dbReference type="Proteomes" id="UP001597138"/>
    </source>
</evidence>
<feature type="compositionally biased region" description="Basic and acidic residues" evidence="1">
    <location>
        <begin position="37"/>
        <end position="48"/>
    </location>
</feature>
<feature type="compositionally biased region" description="Basic and acidic residues" evidence="1">
    <location>
        <begin position="114"/>
        <end position="123"/>
    </location>
</feature>
<evidence type="ECO:0000256" key="1">
    <source>
        <dbReference type="SAM" id="MobiDB-lite"/>
    </source>
</evidence>
<organism evidence="2 3">
    <name type="scientific">Flavobacterium artemisiae</name>
    <dbReference type="NCBI Taxonomy" id="2126556"/>
    <lineage>
        <taxon>Bacteria</taxon>
        <taxon>Pseudomonadati</taxon>
        <taxon>Bacteroidota</taxon>
        <taxon>Flavobacteriia</taxon>
        <taxon>Flavobacteriales</taxon>
        <taxon>Flavobacteriaceae</taxon>
        <taxon>Flavobacterium</taxon>
    </lineage>
</organism>
<gene>
    <name evidence="2" type="ORF">ACFSC2_21210</name>
</gene>
<feature type="region of interest" description="Disordered" evidence="1">
    <location>
        <begin position="37"/>
        <end position="123"/>
    </location>
</feature>